<name>A0ABV2I8Y2_9HYPH</name>
<evidence type="ECO:0000313" key="2">
    <source>
        <dbReference type="EMBL" id="MET3599381.1"/>
    </source>
</evidence>
<sequence length="190" mass="21754">MSTMENQQQTPLSVHVTELEMTAPPKAHIIAPSNLHLALMRVPQIPLPFYRFLYRQVGTRWEWVDRIRMSDEELSANVHNERTTITVFYLEGAPAGFYEYQQQDGGITELIHFGLFERALGLGVGKWFLLQGLKAMWADKPEKIITATNSLDHPRALQLYQQFGFSPVSTYESEITPLSDAELLAFTRKL</sequence>
<dbReference type="InterPro" id="IPR016181">
    <property type="entry name" value="Acyl_CoA_acyltransferase"/>
</dbReference>
<evidence type="ECO:0000259" key="1">
    <source>
        <dbReference type="Pfam" id="PF00583"/>
    </source>
</evidence>
<organism evidence="2 3">
    <name type="scientific">Martelella mangrovi</name>
    <dbReference type="NCBI Taxonomy" id="1397477"/>
    <lineage>
        <taxon>Bacteria</taxon>
        <taxon>Pseudomonadati</taxon>
        <taxon>Pseudomonadota</taxon>
        <taxon>Alphaproteobacteria</taxon>
        <taxon>Hyphomicrobiales</taxon>
        <taxon>Aurantimonadaceae</taxon>
        <taxon>Martelella</taxon>
    </lineage>
</organism>
<dbReference type="SUPFAM" id="SSF55729">
    <property type="entry name" value="Acyl-CoA N-acyltransferases (Nat)"/>
    <property type="match status" value="1"/>
</dbReference>
<comment type="caution">
    <text evidence="2">The sequence shown here is derived from an EMBL/GenBank/DDBJ whole genome shotgun (WGS) entry which is preliminary data.</text>
</comment>
<dbReference type="InterPro" id="IPR000182">
    <property type="entry name" value="GNAT_dom"/>
</dbReference>
<gene>
    <name evidence="2" type="ORF">ABID12_001312</name>
</gene>
<evidence type="ECO:0000313" key="3">
    <source>
        <dbReference type="Proteomes" id="UP001549164"/>
    </source>
</evidence>
<keyword evidence="3" id="KW-1185">Reference proteome</keyword>
<reference evidence="2 3" key="1">
    <citation type="submission" date="2024-06" db="EMBL/GenBank/DDBJ databases">
        <title>Genomic Encyclopedia of Type Strains, Phase IV (KMG-IV): sequencing the most valuable type-strain genomes for metagenomic binning, comparative biology and taxonomic classification.</title>
        <authorList>
            <person name="Goeker M."/>
        </authorList>
    </citation>
    <scope>NUCLEOTIDE SEQUENCE [LARGE SCALE GENOMIC DNA]</scope>
    <source>
        <strain evidence="2 3">DSM 28102</strain>
    </source>
</reference>
<protein>
    <submittedName>
        <fullName evidence="2">GNAT superfamily N-acetyltransferase</fullName>
    </submittedName>
</protein>
<dbReference type="EMBL" id="JBEPLY010000003">
    <property type="protein sequence ID" value="MET3599381.1"/>
    <property type="molecule type" value="Genomic_DNA"/>
</dbReference>
<dbReference type="Gene3D" id="3.40.630.30">
    <property type="match status" value="1"/>
</dbReference>
<proteinExistence type="predicted"/>
<accession>A0ABV2I8Y2</accession>
<dbReference type="Proteomes" id="UP001549164">
    <property type="component" value="Unassembled WGS sequence"/>
</dbReference>
<dbReference type="Pfam" id="PF00583">
    <property type="entry name" value="Acetyltransf_1"/>
    <property type="match status" value="1"/>
</dbReference>
<feature type="domain" description="N-acetyltransferase" evidence="1">
    <location>
        <begin position="62"/>
        <end position="165"/>
    </location>
</feature>